<keyword evidence="3 5" id="KW-0288">FMN</keyword>
<reference evidence="7" key="1">
    <citation type="journal article" date="2021" name="PeerJ">
        <title>Extensive microbial diversity within the chicken gut microbiome revealed by metagenomics and culture.</title>
        <authorList>
            <person name="Gilroy R."/>
            <person name="Ravi A."/>
            <person name="Getino M."/>
            <person name="Pursley I."/>
            <person name="Horton D.L."/>
            <person name="Alikhan N.F."/>
            <person name="Baker D."/>
            <person name="Gharbi K."/>
            <person name="Hall N."/>
            <person name="Watson M."/>
            <person name="Adriaenssens E.M."/>
            <person name="Foster-Nyarko E."/>
            <person name="Jarju S."/>
            <person name="Secka A."/>
            <person name="Antonio M."/>
            <person name="Oren A."/>
            <person name="Chaudhuri R.R."/>
            <person name="La Ragione R."/>
            <person name="Hildebrand F."/>
            <person name="Pallen M.J."/>
        </authorList>
    </citation>
    <scope>NUCLEOTIDE SEQUENCE</scope>
    <source>
        <strain evidence="7">ChiSxjej6B18-287</strain>
    </source>
</reference>
<reference evidence="7" key="2">
    <citation type="submission" date="2021-04" db="EMBL/GenBank/DDBJ databases">
        <authorList>
            <person name="Gilroy R."/>
        </authorList>
    </citation>
    <scope>NUCLEOTIDE SEQUENCE</scope>
    <source>
        <strain evidence="7">ChiSxjej6B18-287</strain>
    </source>
</reference>
<organism evidence="7 8">
    <name type="scientific">Candidatus Blautia merdigallinarum</name>
    <dbReference type="NCBI Taxonomy" id="2838495"/>
    <lineage>
        <taxon>Bacteria</taxon>
        <taxon>Bacillati</taxon>
        <taxon>Bacillota</taxon>
        <taxon>Clostridia</taxon>
        <taxon>Lachnospirales</taxon>
        <taxon>Lachnospiraceae</taxon>
        <taxon>Blautia</taxon>
    </lineage>
</organism>
<evidence type="ECO:0000256" key="4">
    <source>
        <dbReference type="ARBA" id="ARBA00022679"/>
    </source>
</evidence>
<feature type="binding site" evidence="5">
    <location>
        <position position="171"/>
    </location>
    <ligand>
        <name>dimethylallyl phosphate</name>
        <dbReference type="ChEBI" id="CHEBI:88052"/>
    </ligand>
</feature>
<dbReference type="AlphaFoldDB" id="A0A9D2N3R3"/>
<comment type="similarity">
    <text evidence="5">Belongs to the UbiX/PAD1 family.</text>
</comment>
<feature type="domain" description="Flavoprotein" evidence="6">
    <location>
        <begin position="22"/>
        <end position="191"/>
    </location>
</feature>
<evidence type="ECO:0000256" key="5">
    <source>
        <dbReference type="HAMAP-Rule" id="MF_01984"/>
    </source>
</evidence>
<protein>
    <recommendedName>
        <fullName evidence="5">Flavin prenyltransferase UbiX</fullName>
        <ecNumber evidence="5">2.5.1.129</ecNumber>
    </recommendedName>
</protein>
<comment type="function">
    <text evidence="5">Flavin prenyltransferase that catalyzes the synthesis of the prenylated FMN cofactor (prenyl-FMN) for 4-hydroxy-3-polyprenylbenzoic acid decarboxylase UbiD. The prenyltransferase is metal-independent and links a dimethylallyl moiety from dimethylallyl monophosphate (DMAP) to the flavin N5 and C6 atoms of FMN.</text>
</comment>
<proteinExistence type="inferred from homology"/>
<dbReference type="NCBIfam" id="TIGR00421">
    <property type="entry name" value="ubiX_pad"/>
    <property type="match status" value="1"/>
</dbReference>
<evidence type="ECO:0000256" key="3">
    <source>
        <dbReference type="ARBA" id="ARBA00022643"/>
    </source>
</evidence>
<keyword evidence="2 5" id="KW-0285">Flavoprotein</keyword>
<dbReference type="NCBIfam" id="NF004685">
    <property type="entry name" value="PRK06029.1"/>
    <property type="match status" value="1"/>
</dbReference>
<evidence type="ECO:0000256" key="1">
    <source>
        <dbReference type="ARBA" id="ARBA00022602"/>
    </source>
</evidence>
<feature type="binding site" evidence="5">
    <location>
        <begin position="106"/>
        <end position="109"/>
    </location>
    <ligand>
        <name>FMN</name>
        <dbReference type="ChEBI" id="CHEBI:58210"/>
    </ligand>
</feature>
<feature type="binding site" evidence="5">
    <location>
        <begin position="29"/>
        <end position="31"/>
    </location>
    <ligand>
        <name>FMN</name>
        <dbReference type="ChEBI" id="CHEBI:58210"/>
    </ligand>
</feature>
<dbReference type="SUPFAM" id="SSF52507">
    <property type="entry name" value="Homo-oligomeric flavin-containing Cys decarboxylases, HFCD"/>
    <property type="match status" value="1"/>
</dbReference>
<dbReference type="Pfam" id="PF02441">
    <property type="entry name" value="Flavoprotein"/>
    <property type="match status" value="1"/>
</dbReference>
<dbReference type="Gene3D" id="3.40.50.1950">
    <property type="entry name" value="Flavin prenyltransferase-like"/>
    <property type="match status" value="1"/>
</dbReference>
<accession>A0A9D2N3R3</accession>
<dbReference type="GO" id="GO:0106141">
    <property type="term" value="F:flavin prenyltransferase activity"/>
    <property type="evidence" value="ECO:0007669"/>
    <property type="project" value="UniProtKB-EC"/>
</dbReference>
<feature type="binding site" evidence="5">
    <location>
        <position position="55"/>
    </location>
    <ligand>
        <name>FMN</name>
        <dbReference type="ChEBI" id="CHEBI:58210"/>
    </ligand>
</feature>
<feature type="binding site" evidence="5">
    <location>
        <position position="187"/>
    </location>
    <ligand>
        <name>dimethylallyl phosphate</name>
        <dbReference type="ChEBI" id="CHEBI:88052"/>
    </ligand>
</feature>
<evidence type="ECO:0000259" key="6">
    <source>
        <dbReference type="Pfam" id="PF02441"/>
    </source>
</evidence>
<feature type="binding site" evidence="5">
    <location>
        <position position="141"/>
    </location>
    <ligand>
        <name>FMN</name>
        <dbReference type="ChEBI" id="CHEBI:58210"/>
    </ligand>
</feature>
<sequence length="214" mass="23759">MALDHSIKNSSREERQKVPGRRILVGITGASGIPVAIEVLKGLQEAQAEIHLMISQGGEMTIRQEAPCSLEELKELADVVYDNWDIGAAPASGSFRNMGMIVVPCSMKTLAGIHSGYSDSLLLRAADVALKERRKLVLAVRECPFSTIHLRNMYELSSMGVVILPLVLSYYNRPENLQEADQHLAGKILDQFHIEYKPFKRWKGMDADGAVQRD</sequence>
<comment type="caution">
    <text evidence="5">Lacks conserved residue(s) required for the propagation of feature annotation.</text>
</comment>
<gene>
    <name evidence="5" type="primary">ubiX</name>
    <name evidence="7" type="ORF">H9935_01250</name>
</gene>
<comment type="caution">
    <text evidence="7">The sequence shown here is derived from an EMBL/GenBank/DDBJ whole genome shotgun (WGS) entry which is preliminary data.</text>
</comment>
<keyword evidence="1 5" id="KW-0637">Prenyltransferase</keyword>
<dbReference type="EMBL" id="DWWV01000018">
    <property type="protein sequence ID" value="HJC09431.1"/>
    <property type="molecule type" value="Genomic_DNA"/>
</dbReference>
<dbReference type="Proteomes" id="UP000823893">
    <property type="component" value="Unassembled WGS sequence"/>
</dbReference>
<evidence type="ECO:0000313" key="7">
    <source>
        <dbReference type="EMBL" id="HJC09431.1"/>
    </source>
</evidence>
<dbReference type="EC" id="2.5.1.129" evidence="5"/>
<keyword evidence="4 5" id="KW-0808">Transferase</keyword>
<dbReference type="InterPro" id="IPR036551">
    <property type="entry name" value="Flavin_trans-like"/>
</dbReference>
<name>A0A9D2N3R3_9FIRM</name>
<comment type="catalytic activity">
    <reaction evidence="5">
        <text>dimethylallyl phosphate + FMNH2 = prenylated FMNH2 + phosphate</text>
        <dbReference type="Rhea" id="RHEA:37743"/>
        <dbReference type="ChEBI" id="CHEBI:43474"/>
        <dbReference type="ChEBI" id="CHEBI:57618"/>
        <dbReference type="ChEBI" id="CHEBI:87467"/>
        <dbReference type="ChEBI" id="CHEBI:88052"/>
        <dbReference type="EC" id="2.5.1.129"/>
    </reaction>
</comment>
<dbReference type="HAMAP" id="MF_01984">
    <property type="entry name" value="ubiX_pad"/>
    <property type="match status" value="1"/>
</dbReference>
<evidence type="ECO:0000313" key="8">
    <source>
        <dbReference type="Proteomes" id="UP000823893"/>
    </source>
</evidence>
<dbReference type="InterPro" id="IPR003382">
    <property type="entry name" value="Flavoprotein"/>
</dbReference>
<dbReference type="InterPro" id="IPR004507">
    <property type="entry name" value="UbiX-like"/>
</dbReference>
<evidence type="ECO:0000256" key="2">
    <source>
        <dbReference type="ARBA" id="ARBA00022630"/>
    </source>
</evidence>